<evidence type="ECO:0000259" key="5">
    <source>
        <dbReference type="PROSITE" id="PS51194"/>
    </source>
</evidence>
<keyword evidence="6" id="KW-0347">Helicase</keyword>
<dbReference type="SMART" id="SM00490">
    <property type="entry name" value="HELICc"/>
    <property type="match status" value="1"/>
</dbReference>
<dbReference type="Gene3D" id="3.40.50.10810">
    <property type="entry name" value="Tandem AAA-ATPase domain"/>
    <property type="match status" value="1"/>
</dbReference>
<comment type="caution">
    <text evidence="6">The sequence shown here is derived from an EMBL/GenBank/DDBJ whole genome shotgun (WGS) entry which is preliminary data.</text>
</comment>
<dbReference type="InterPro" id="IPR001650">
    <property type="entry name" value="Helicase_C-like"/>
</dbReference>
<dbReference type="Pfam" id="PF00271">
    <property type="entry name" value="Helicase_C"/>
    <property type="match status" value="1"/>
</dbReference>
<keyword evidence="6" id="KW-0067">ATP-binding</keyword>
<feature type="domain" description="Helicase ATP-binding" evidence="4">
    <location>
        <begin position="610"/>
        <end position="773"/>
    </location>
</feature>
<feature type="domain" description="SWIM-type" evidence="3">
    <location>
        <begin position="22"/>
        <end position="62"/>
    </location>
</feature>
<dbReference type="Pfam" id="PF00176">
    <property type="entry name" value="SNF2-rel_dom"/>
    <property type="match status" value="1"/>
</dbReference>
<dbReference type="InterPro" id="IPR007527">
    <property type="entry name" value="Znf_SWIM"/>
</dbReference>
<evidence type="ECO:0000313" key="7">
    <source>
        <dbReference type="Proteomes" id="UP001165283"/>
    </source>
</evidence>
<dbReference type="GO" id="GO:0004386">
    <property type="term" value="F:helicase activity"/>
    <property type="evidence" value="ECO:0007669"/>
    <property type="project" value="UniProtKB-KW"/>
</dbReference>
<evidence type="ECO:0000259" key="3">
    <source>
        <dbReference type="PROSITE" id="PS50966"/>
    </source>
</evidence>
<dbReference type="SUPFAM" id="SSF52540">
    <property type="entry name" value="P-loop containing nucleoside triphosphate hydrolases"/>
    <property type="match status" value="2"/>
</dbReference>
<dbReference type="PROSITE" id="PS50966">
    <property type="entry name" value="ZF_SWIM"/>
    <property type="match status" value="1"/>
</dbReference>
<evidence type="ECO:0000256" key="1">
    <source>
        <dbReference type="ARBA" id="ARBA00022801"/>
    </source>
</evidence>
<dbReference type="InterPro" id="IPR000330">
    <property type="entry name" value="SNF2_N"/>
</dbReference>
<sequence length="1060" mass="116095">MEWDDAGDTLYAEVRGLDGECHEVEVSFRRGAGGRLVFLGGECTCPTGIDCAHVVAAAVTLAQAPRRPAQAAKREDAWVRELDALLAPDEPGYRPAAGTVPVAIELSVRSGSGRGGDPASLSARLVRPGRTGWVAGGLSWGRIGQPYQADEYRPEHVRLLSELYAVYRSTDQQSRYYYAPEDRSIDLDRFDSTRLWALLEEADEIGLQIVHSRKRLGQVEHRRRAELRLDVTATDDGGLQVAPALHLDPTGPGRAEAPLLLIGESGHGVVHTPVGPDGAVDPTSRGFGLARLTTPAPPGLRRMVLDGRRLPVPHGQLERFRTEFCPRLSRLAPICSSDGAFEPPRTSEPTLVLRAAFGDGHELGLDWVWSYDVGGAPVRTPVDPPAADDALRDRVAERAVLDAVRDLGVEVPGLDTGSGRSAHTELRGLDTMRFATEALPRLVDVPRLVVEEEGEPPRYREAGESLQVGVRTEAVAGDNDWFDLGVRVSVEGREVPFAELFVALAAGESHLLLDDGAYFALDKPELQALRALIEEARSLQDAPGGLRISRFQAGLWEELAALGVVEQQARAWREQVGGLLALGEVGGAEPPATLTAQLRPYQREGYEWLCFLWRHGLGGILADDMGLGKTLQTLALVGHARQVAPEAPPFLVVAPSSVVAVWAAEARRFAPDLAVVTITDTLRRSGRQLADVVAGADVVVTSYALFRLDIEAHEGVRWSGLVLDEAQFAKNHQSKVHQCARRLPAPFKLAITGTPMENNLMELWSLLSITAPGLFPSPTRFRDSYARPIEKGAEGAPELLARLRRRIRPLVRRRTKEQVARELPAKQEQVLEVELDPRHRRLYQRHLQRERQKVLGLLDDVDRNRFTILKSITLLRRLSLHPALVEPEQGHLGSAKIDALLEQLGEVVGSGHRALVFSQFTGFLAEVRQRLDAAGITYAYLDGSSRDRPAIVRRFTDGAAPVFLISLKAGGFGLTLTEADYCFLLDPWWNPATEAQAVDRTHRIGQTRAVMVYRLIARDTIEEKVRALALRKAALFSGVMDEGNAFGAALEADDIRALVS</sequence>
<dbReference type="EMBL" id="JAGSOV010000024">
    <property type="protein sequence ID" value="MCO1655772.1"/>
    <property type="molecule type" value="Genomic_DNA"/>
</dbReference>
<keyword evidence="2" id="KW-0479">Metal-binding</keyword>
<keyword evidence="2" id="KW-0863">Zinc-finger</keyword>
<dbReference type="Gene3D" id="3.40.50.300">
    <property type="entry name" value="P-loop containing nucleotide triphosphate hydrolases"/>
    <property type="match status" value="1"/>
</dbReference>
<dbReference type="InterPro" id="IPR038718">
    <property type="entry name" value="SNF2-like_sf"/>
</dbReference>
<dbReference type="InterPro" id="IPR027417">
    <property type="entry name" value="P-loop_NTPase"/>
</dbReference>
<evidence type="ECO:0000256" key="2">
    <source>
        <dbReference type="PROSITE-ProRule" id="PRU00325"/>
    </source>
</evidence>
<dbReference type="PROSITE" id="PS51194">
    <property type="entry name" value="HELICASE_CTER"/>
    <property type="match status" value="1"/>
</dbReference>
<feature type="domain" description="Helicase C-terminal" evidence="5">
    <location>
        <begin position="900"/>
        <end position="1056"/>
    </location>
</feature>
<dbReference type="CDD" id="cd18793">
    <property type="entry name" value="SF2_C_SNF"/>
    <property type="match status" value="1"/>
</dbReference>
<evidence type="ECO:0000313" key="6">
    <source>
        <dbReference type="EMBL" id="MCO1655772.1"/>
    </source>
</evidence>
<gene>
    <name evidence="6" type="ORF">KDL28_11985</name>
</gene>
<dbReference type="InterPro" id="IPR049730">
    <property type="entry name" value="SNF2/RAD54-like_C"/>
</dbReference>
<dbReference type="SMART" id="SM00487">
    <property type="entry name" value="DEXDc"/>
    <property type="match status" value="1"/>
</dbReference>
<dbReference type="InterPro" id="IPR014001">
    <property type="entry name" value="Helicase_ATP-bd"/>
</dbReference>
<keyword evidence="1" id="KW-0378">Hydrolase</keyword>
<dbReference type="PANTHER" id="PTHR10799">
    <property type="entry name" value="SNF2/RAD54 HELICASE FAMILY"/>
    <property type="match status" value="1"/>
</dbReference>
<keyword evidence="7" id="KW-1185">Reference proteome</keyword>
<evidence type="ECO:0000259" key="4">
    <source>
        <dbReference type="PROSITE" id="PS51192"/>
    </source>
</evidence>
<proteinExistence type="predicted"/>
<organism evidence="6 7">
    <name type="scientific">Pseudonocardia humida</name>
    <dbReference type="NCBI Taxonomy" id="2800819"/>
    <lineage>
        <taxon>Bacteria</taxon>
        <taxon>Bacillati</taxon>
        <taxon>Actinomycetota</taxon>
        <taxon>Actinomycetes</taxon>
        <taxon>Pseudonocardiales</taxon>
        <taxon>Pseudonocardiaceae</taxon>
        <taxon>Pseudonocardia</taxon>
    </lineage>
</organism>
<name>A0ABT0ZYF1_9PSEU</name>
<dbReference type="Proteomes" id="UP001165283">
    <property type="component" value="Unassembled WGS sequence"/>
</dbReference>
<reference evidence="6" key="1">
    <citation type="submission" date="2021-04" db="EMBL/GenBank/DDBJ databases">
        <title>Pseudonocardia sp. nov., isolated from sandy soil of mangrove forest.</title>
        <authorList>
            <person name="Zan Z."/>
            <person name="Huang R."/>
            <person name="Liu W."/>
        </authorList>
    </citation>
    <scope>NUCLEOTIDE SEQUENCE</scope>
    <source>
        <strain evidence="6">S2-4</strain>
    </source>
</reference>
<keyword evidence="2" id="KW-0862">Zinc</keyword>
<dbReference type="PROSITE" id="PS51192">
    <property type="entry name" value="HELICASE_ATP_BIND_1"/>
    <property type="match status" value="1"/>
</dbReference>
<accession>A0ABT0ZYF1</accession>
<keyword evidence="6" id="KW-0547">Nucleotide-binding</keyword>
<protein>
    <submittedName>
        <fullName evidence="6">DEAD/DEAH box helicase</fullName>
    </submittedName>
</protein>